<keyword evidence="2 3" id="KW-0808">Transferase</keyword>
<dbReference type="OrthoDB" id="9794208at2"/>
<dbReference type="PANTHER" id="PTHR12049:SF7">
    <property type="entry name" value="PROTEIN ARGININE METHYLTRANSFERASE NDUFAF7, MITOCHONDRIAL"/>
    <property type="match status" value="1"/>
</dbReference>
<organism evidence="3 4">
    <name type="scientific">Oceanicella actignis</name>
    <dbReference type="NCBI Taxonomy" id="1189325"/>
    <lineage>
        <taxon>Bacteria</taxon>
        <taxon>Pseudomonadati</taxon>
        <taxon>Pseudomonadota</taxon>
        <taxon>Alphaproteobacteria</taxon>
        <taxon>Rhodobacterales</taxon>
        <taxon>Paracoccaceae</taxon>
        <taxon>Oceanicella</taxon>
    </lineage>
</organism>
<keyword evidence="4" id="KW-1185">Reference proteome</keyword>
<dbReference type="Proteomes" id="UP000184066">
    <property type="component" value="Unassembled WGS sequence"/>
</dbReference>
<protein>
    <submittedName>
        <fullName evidence="3">SAM-dependent methyltransferase, MidA family</fullName>
    </submittedName>
</protein>
<dbReference type="InterPro" id="IPR003788">
    <property type="entry name" value="NDUFAF7"/>
</dbReference>
<evidence type="ECO:0000313" key="4">
    <source>
        <dbReference type="Proteomes" id="UP000184066"/>
    </source>
</evidence>
<dbReference type="Pfam" id="PF02636">
    <property type="entry name" value="Methyltransf_28"/>
    <property type="match status" value="1"/>
</dbReference>
<dbReference type="AlphaFoldDB" id="A0A1M7TRN9"/>
<dbReference type="GO" id="GO:0032259">
    <property type="term" value="P:methylation"/>
    <property type="evidence" value="ECO:0007669"/>
    <property type="project" value="UniProtKB-KW"/>
</dbReference>
<gene>
    <name evidence="3" type="ORF">SAMN05216200_10922</name>
</gene>
<reference evidence="3 4" key="1">
    <citation type="submission" date="2016-12" db="EMBL/GenBank/DDBJ databases">
        <authorList>
            <person name="Song W.-J."/>
            <person name="Kurnit D.M."/>
        </authorList>
    </citation>
    <scope>NUCLEOTIDE SEQUENCE [LARGE SCALE GENOMIC DNA]</scope>
    <source>
        <strain evidence="3 4">CGMCC 1.10808</strain>
    </source>
</reference>
<keyword evidence="1 3" id="KW-0489">Methyltransferase</keyword>
<dbReference type="PANTHER" id="PTHR12049">
    <property type="entry name" value="PROTEIN ARGININE METHYLTRANSFERASE NDUFAF7, MITOCHONDRIAL"/>
    <property type="match status" value="1"/>
</dbReference>
<evidence type="ECO:0000256" key="2">
    <source>
        <dbReference type="ARBA" id="ARBA00022679"/>
    </source>
</evidence>
<accession>A0A1M7TRN9</accession>
<proteinExistence type="predicted"/>
<evidence type="ECO:0000256" key="1">
    <source>
        <dbReference type="ARBA" id="ARBA00022603"/>
    </source>
</evidence>
<evidence type="ECO:0000313" key="3">
    <source>
        <dbReference type="EMBL" id="SHN73336.1"/>
    </source>
</evidence>
<dbReference type="InterPro" id="IPR029063">
    <property type="entry name" value="SAM-dependent_MTases_sf"/>
</dbReference>
<dbReference type="SUPFAM" id="SSF53335">
    <property type="entry name" value="S-adenosyl-L-methionine-dependent methyltransferases"/>
    <property type="match status" value="1"/>
</dbReference>
<dbReference type="GO" id="GO:0035243">
    <property type="term" value="F:protein-arginine omega-N symmetric methyltransferase activity"/>
    <property type="evidence" value="ECO:0007669"/>
    <property type="project" value="TreeGrafter"/>
</dbReference>
<dbReference type="EMBL" id="FRDL01000009">
    <property type="protein sequence ID" value="SHN73336.1"/>
    <property type="molecule type" value="Genomic_DNA"/>
</dbReference>
<dbReference type="STRING" id="1189325.SAMN04488119_109100"/>
<dbReference type="RefSeq" id="WP_072747980.1">
    <property type="nucleotide sequence ID" value="NZ_FOHL01000009.1"/>
</dbReference>
<sequence>MNALERLIRRRIALEGPLRLSDYMQMCLAHPEHGYYVTRDPLGAGGDFVTAPEISQMFGELLGLWAAQVWIDMGRPQGVALAELGPGRGTLMADALRAAGRVPGFAEAVRPWLVEISPALRRRQRQALAGRGARWVSRPEDLPEGPLIVLANEFFDALPIRQFERRGGVWRERVVTERAGRLALALGPAVPWDEDAPEGALREDCPEGRRVAALLGARLRDHGGAALIVDYGYLSVPPMGGDTFQALRGGRHADPFAAPGEADLTAHVDLGALAQAAVGAGAVAWPAATQGVLLERLGVTERARALARAAASRAQGGEGGGGDAVEAIVAAHRRLTHPDEMGSLFKALALTGPGQPAPPGFAPEAGRNG</sequence>
<name>A0A1M7TRN9_9RHOB</name>
<dbReference type="Gene3D" id="3.40.50.12710">
    <property type="match status" value="1"/>
</dbReference>
<dbReference type="InterPro" id="IPR038375">
    <property type="entry name" value="NDUFAF7_sf"/>
</dbReference>